<evidence type="ECO:0000313" key="10">
    <source>
        <dbReference type="Proteomes" id="UP001185012"/>
    </source>
</evidence>
<evidence type="ECO:0000256" key="2">
    <source>
        <dbReference type="ARBA" id="ARBA00006432"/>
    </source>
</evidence>
<dbReference type="RefSeq" id="WP_309867384.1">
    <property type="nucleotide sequence ID" value="NZ_JAVDQG010000006.1"/>
</dbReference>
<feature type="domain" description="Carrier" evidence="8">
    <location>
        <begin position="1998"/>
        <end position="2072"/>
    </location>
</feature>
<protein>
    <submittedName>
        <fullName evidence="9">Amino acid adenylation domain-containing protein/non-ribosomal peptide synthase protein (TIGR01720 family)</fullName>
    </submittedName>
</protein>
<dbReference type="NCBIfam" id="NF003417">
    <property type="entry name" value="PRK04813.1"/>
    <property type="match status" value="2"/>
</dbReference>
<name>A0ABU1IQR3_9BACL</name>
<comment type="cofactor">
    <cofactor evidence="1">
        <name>pantetheine 4'-phosphate</name>
        <dbReference type="ChEBI" id="CHEBI:47942"/>
    </cofactor>
</comment>
<dbReference type="EMBL" id="JAVDQG010000006">
    <property type="protein sequence ID" value="MDR6226882.1"/>
    <property type="molecule type" value="Genomic_DNA"/>
</dbReference>
<accession>A0ABU1IQR3</accession>
<sequence length="2543" mass="289110">MMNKNNIQDLYELSPLQKGILYHHLKEPDSRSYFEQTTFYLQGVVDPDVLEESLNELVERYEILRTNFIHKNFSQPMQVVWKKRPVPLERFDWSDAGPDARSAWLQEYRRKDREKGFDLEKEPLIRFAWIRLSGDEYALVWSHHHILLDGWCLGLLVPEWLEAYQERLCGRVGAAEKGVPYSRYIRWLLQQDVEEAKRFWRKRLDGWEGGSGLPATCFQPKAAGMHEKVKFRLSGERTRQLEALARSHGATASTAFQTLWGVLLQKYQDTRDILFGSVVSGRPADLPDVEKMVGLFINTIPVRVKTGEGESFLDVLQRVRDDALESTSHDYVSLADIQPAAAAGREWIDHVVVFENYPVSPEEWGAGNDTGFRITSLEAFEQTHYDFDVTVYPGEEWEVVLSFDPGVHAADFIKNIPNHFHVLVDAVLKTPDFPLQSIEVVEGKERKRLLSDWNRTKTDDPRNQTIHGWLEERVRKHPQRLAVVMGEERIDYGEWNKRANRLARKLREEGVKREEFVGVLCDRSPKMVVAILAVLKAGGAYVPLDPDTPVERMQTLLQDSGVRVLVVGEGLGEDLSFSGVRVPVDQPEGCGEDLESVNGPGDLAYMIYTSGSTGKPKGVMIEHRSVCGLASTAPLYAIRPESRVSQCASFSFDASVSELFCTLFHGATLYMVERETLLSGHAFIRWLRDNRITTIPFIPPTLLRELPEGDLPDLELISTGGEELSADLVRIWGRDRMFINAYGPTETTVDATLGVCSPDGKKPSIGRPVANKSVYVLDSNHHLMPIGVPGELCIGGDGLARGYWNRPEWTEKRFVDNPFVPGERMYKTGDRVRFLPDGNLEYLGRMDHQVKIRGHRIELGEIEARLTAHPHVKDGVVTVIRDGDEPASLCAYIVTESVWSVDDLREYLAGELPEYMIPSYFIELDTIPLTTGGKVDRQSLPAPRGEWDRRRSSHPPANRTEEELAAIWREVLGSDGFGMEDDFFHLGGHSLSAMKLVSRIHQHWQVEIPLREIFGRRTLRKMADWIRMTQKSDFRPIQPVEGQADYPVSSAQKRMMVVQQMEGADMAYHIPTVLEMEGELDVKRLNGALAELVKRHDSFRTSFHFREGELKQRIHPEVPFALACVEVTEAEAEEQARRFIQPFSLDSAPLFRARLLRLAPDRHWLLLDMHHIIADGVSMEIVTKELASLYEGKSLPALRIQYKDFAVWQQQMRSSRWWEKQERFWLERFSDGPKPLPFPTDHPRPPVRTHEGRVHTFRLDPRLADRLTDLSLDRKTTRFLVMLAAYKILLSRYAGQEEVTVGTPVAGRSHADLESTVGMFVNLLPLKSHLAEEESFSEYLKQCTAVLLESVEHGDFPFEDLVEKLNLPRDTSRHPLFDTLFVWDSLPVKWRLSGLTVRPRDPEWGTAKFDMTWYIQDGEQPRVLVEYNTHLFKEETVERMGRHFRRILTQAVEHPDRPLSEMEWITEEERTQILEVFNDTAADYRRDQTIHGMLEEQVMRIPDRVALVAEGDTLTYRDLNERADRLAWYLRDKGIGPNQVVGLLVERSVEMMVGMLGILKAGGAYMPISPDFPVERMSYMVENSGASLVLAQDRLFEQARSIAAHACAISDAEQAAPGGSGFKSMATSRDLAYVLYTSGSTGKPKGVMVEHHSVLNRLEWMAEAYGITEEDVLLQKTPHVFDVSVWELFLWFFAGARLVLLPPGAEKSPGAIRKAISHYGVTTLHFVPSMFTPFLDEVEQHGDRDDWHGLKRIFTSGEALMPAQVRRFHQTLGRKGQTRLYNLYGPTEATVDVSYFDCPPDTELSVVPIGKPIQNVRLYIVDRRDRLQPVGVPGELCIAGVCLARGYINRDDLTAEKFVPAPFAPGEIMYRTGDLARWNEDGNIQFLGRIDHQVKIRGHRIELDEVTGRLLQHPAVRDGAVIARQDGDVSHSLCAYLVAAGEWQVSELRRHMAESLPDYMIPAHFVEVEALPLNPNGKLDRRALPEPGVAKTEQAFVPPATAAEKLLVEVWQNVLGVERIGTLDNFFEWGGDSIKAIHILARLNRKGWQLEWNDLFKHPTIREVAPLMRRTDWIADEGPVEGKAPLTPIQQWFFHWYESNPHHWNQAVMLKHPAGWDEERVRAAFRQLAAHHDALRMIFQKEGERMVQVNRGSDAEVFTLDVIDCRKANSVRDQIRREADRIQRGLDINRGPLVRLALFRTEEGDHLLIVIHHLVVDGVSWRILLEDLETVYRQLSTGDAVNLSQKTSSYLAWSRGLEEVASTSSLAEERAVWDEITRTKAAPLPRERTGQTGAGALTVEVEEETTRLLLSDAHRAFQTEGNDLLLTAWAMAVGDWTGERRVALDLEGHGREGIVAGINHTRTVGWFTSLYPIVLEITPGDWSRSIKSVKETLRHIPNKGIGYGILRYLTADGARMGEEGRLRPQICFNYLGQFSEGEDNEGFVLSDMPVGEMVSPDSPTTHSLELSGMVRNGRLSLTLHYRASEYRRETMERLLESYRKQLESMVSHCMSRADVEHTPSDFSAQALTLEELDDVWEALKAKQ</sequence>
<dbReference type="Pfam" id="PF00550">
    <property type="entry name" value="PP-binding"/>
    <property type="match status" value="2"/>
</dbReference>
<dbReference type="Gene3D" id="3.30.559.30">
    <property type="entry name" value="Nonribosomal peptide synthetase, condensation domain"/>
    <property type="match status" value="3"/>
</dbReference>
<organism evidence="9 10">
    <name type="scientific">Desmospora profundinema</name>
    <dbReference type="NCBI Taxonomy" id="1571184"/>
    <lineage>
        <taxon>Bacteria</taxon>
        <taxon>Bacillati</taxon>
        <taxon>Bacillota</taxon>
        <taxon>Bacilli</taxon>
        <taxon>Bacillales</taxon>
        <taxon>Thermoactinomycetaceae</taxon>
        <taxon>Desmospora</taxon>
    </lineage>
</organism>
<feature type="domain" description="Carrier" evidence="8">
    <location>
        <begin position="955"/>
        <end position="1030"/>
    </location>
</feature>
<dbReference type="InterPro" id="IPR045851">
    <property type="entry name" value="AMP-bd_C_sf"/>
</dbReference>
<dbReference type="InterPro" id="IPR001242">
    <property type="entry name" value="Condensation_dom"/>
</dbReference>
<keyword evidence="6" id="KW-0045">Antibiotic biosynthesis</keyword>
<evidence type="ECO:0000256" key="1">
    <source>
        <dbReference type="ARBA" id="ARBA00001957"/>
    </source>
</evidence>
<dbReference type="NCBIfam" id="TIGR01720">
    <property type="entry name" value="NRPS-para261"/>
    <property type="match status" value="1"/>
</dbReference>
<comment type="similarity">
    <text evidence="2">Belongs to the ATP-dependent AMP-binding enzyme family.</text>
</comment>
<evidence type="ECO:0000256" key="5">
    <source>
        <dbReference type="ARBA" id="ARBA00022737"/>
    </source>
</evidence>
<dbReference type="PROSITE" id="PS00012">
    <property type="entry name" value="PHOSPHOPANTETHEINE"/>
    <property type="match status" value="1"/>
</dbReference>
<dbReference type="Pfam" id="PF00668">
    <property type="entry name" value="Condensation"/>
    <property type="match status" value="3"/>
</dbReference>
<dbReference type="InterPro" id="IPR023213">
    <property type="entry name" value="CAT-like_dom_sf"/>
</dbReference>
<dbReference type="Gene3D" id="2.30.38.10">
    <property type="entry name" value="Luciferase, Domain 3"/>
    <property type="match status" value="2"/>
</dbReference>
<dbReference type="CDD" id="cd05930">
    <property type="entry name" value="A_NRPS"/>
    <property type="match status" value="1"/>
</dbReference>
<feature type="region of interest" description="Disordered" evidence="7">
    <location>
        <begin position="933"/>
        <end position="959"/>
    </location>
</feature>
<dbReference type="Proteomes" id="UP001185012">
    <property type="component" value="Unassembled WGS sequence"/>
</dbReference>
<evidence type="ECO:0000256" key="4">
    <source>
        <dbReference type="ARBA" id="ARBA00022553"/>
    </source>
</evidence>
<dbReference type="PROSITE" id="PS50075">
    <property type="entry name" value="CARRIER"/>
    <property type="match status" value="2"/>
</dbReference>
<reference evidence="9 10" key="1">
    <citation type="submission" date="2023-07" db="EMBL/GenBank/DDBJ databases">
        <title>Genomic Encyclopedia of Type Strains, Phase IV (KMG-IV): sequencing the most valuable type-strain genomes for metagenomic binning, comparative biology and taxonomic classification.</title>
        <authorList>
            <person name="Goeker M."/>
        </authorList>
    </citation>
    <scope>NUCLEOTIDE SEQUENCE [LARGE SCALE GENOMIC DNA]</scope>
    <source>
        <strain evidence="9 10">DSM 45903</strain>
    </source>
</reference>
<dbReference type="Pfam" id="PF00501">
    <property type="entry name" value="AMP-binding"/>
    <property type="match status" value="2"/>
</dbReference>
<dbReference type="InterPro" id="IPR010071">
    <property type="entry name" value="AA_adenyl_dom"/>
</dbReference>
<evidence type="ECO:0000256" key="3">
    <source>
        <dbReference type="ARBA" id="ARBA00022450"/>
    </source>
</evidence>
<dbReference type="InterPro" id="IPR000873">
    <property type="entry name" value="AMP-dep_synth/lig_dom"/>
</dbReference>
<dbReference type="Gene3D" id="3.30.559.10">
    <property type="entry name" value="Chloramphenicol acetyltransferase-like domain"/>
    <property type="match status" value="3"/>
</dbReference>
<dbReference type="InterPro" id="IPR009081">
    <property type="entry name" value="PP-bd_ACP"/>
</dbReference>
<dbReference type="Gene3D" id="3.30.300.30">
    <property type="match status" value="2"/>
</dbReference>
<evidence type="ECO:0000256" key="7">
    <source>
        <dbReference type="SAM" id="MobiDB-lite"/>
    </source>
</evidence>
<dbReference type="PANTHER" id="PTHR45527">
    <property type="entry name" value="NONRIBOSOMAL PEPTIDE SYNTHETASE"/>
    <property type="match status" value="1"/>
</dbReference>
<dbReference type="NCBIfam" id="TIGR01733">
    <property type="entry name" value="AA-adenyl-dom"/>
    <property type="match status" value="2"/>
</dbReference>
<evidence type="ECO:0000259" key="8">
    <source>
        <dbReference type="PROSITE" id="PS50075"/>
    </source>
</evidence>
<dbReference type="InterPro" id="IPR036736">
    <property type="entry name" value="ACP-like_sf"/>
</dbReference>
<dbReference type="CDD" id="cd19534">
    <property type="entry name" value="E_NRPS"/>
    <property type="match status" value="1"/>
</dbReference>
<evidence type="ECO:0000256" key="6">
    <source>
        <dbReference type="ARBA" id="ARBA00023194"/>
    </source>
</evidence>
<dbReference type="InterPro" id="IPR020806">
    <property type="entry name" value="PKS_PP-bd"/>
</dbReference>
<dbReference type="CDD" id="cd19531">
    <property type="entry name" value="LCL_NRPS-like"/>
    <property type="match status" value="1"/>
</dbReference>
<dbReference type="SUPFAM" id="SSF47336">
    <property type="entry name" value="ACP-like"/>
    <property type="match status" value="2"/>
</dbReference>
<dbReference type="InterPro" id="IPR020845">
    <property type="entry name" value="AMP-binding_CS"/>
</dbReference>
<proteinExistence type="inferred from homology"/>
<keyword evidence="3" id="KW-0596">Phosphopantetheine</keyword>
<dbReference type="PROSITE" id="PS00455">
    <property type="entry name" value="AMP_BINDING"/>
    <property type="match status" value="2"/>
</dbReference>
<evidence type="ECO:0000313" key="9">
    <source>
        <dbReference type="EMBL" id="MDR6226882.1"/>
    </source>
</evidence>
<comment type="caution">
    <text evidence="9">The sequence shown here is derived from an EMBL/GenBank/DDBJ whole genome shotgun (WGS) entry which is preliminary data.</text>
</comment>
<keyword evidence="10" id="KW-1185">Reference proteome</keyword>
<dbReference type="Pfam" id="PF13193">
    <property type="entry name" value="AMP-binding_C"/>
    <property type="match status" value="2"/>
</dbReference>
<dbReference type="SUPFAM" id="SSF56801">
    <property type="entry name" value="Acetyl-CoA synthetase-like"/>
    <property type="match status" value="2"/>
</dbReference>
<dbReference type="SUPFAM" id="SSF52777">
    <property type="entry name" value="CoA-dependent acyltransferases"/>
    <property type="match status" value="6"/>
</dbReference>
<dbReference type="CDD" id="cd19543">
    <property type="entry name" value="DCL_NRPS"/>
    <property type="match status" value="1"/>
</dbReference>
<keyword evidence="4" id="KW-0597">Phosphoprotein</keyword>
<gene>
    <name evidence="9" type="ORF">JOE21_002892</name>
</gene>
<dbReference type="SMART" id="SM00823">
    <property type="entry name" value="PKS_PP"/>
    <property type="match status" value="2"/>
</dbReference>
<keyword evidence="5" id="KW-0677">Repeat</keyword>
<dbReference type="InterPro" id="IPR006162">
    <property type="entry name" value="Ppantetheine_attach_site"/>
</dbReference>
<dbReference type="InterPro" id="IPR010060">
    <property type="entry name" value="NRPS_synth"/>
</dbReference>
<dbReference type="PANTHER" id="PTHR45527:SF1">
    <property type="entry name" value="FATTY ACID SYNTHASE"/>
    <property type="match status" value="1"/>
</dbReference>
<dbReference type="InterPro" id="IPR025110">
    <property type="entry name" value="AMP-bd_C"/>
</dbReference>
<dbReference type="Gene3D" id="3.40.50.980">
    <property type="match status" value="4"/>
</dbReference>
<dbReference type="Gene3D" id="1.10.1200.10">
    <property type="entry name" value="ACP-like"/>
    <property type="match status" value="2"/>
</dbReference>